<dbReference type="OrthoDB" id="492645at2759"/>
<keyword evidence="4" id="KW-1185">Reference proteome</keyword>
<dbReference type="Proteomes" id="UP000649617">
    <property type="component" value="Unassembled WGS sequence"/>
</dbReference>
<name>A0A812QPL0_SYMPI</name>
<evidence type="ECO:0000313" key="4">
    <source>
        <dbReference type="Proteomes" id="UP000649617"/>
    </source>
</evidence>
<feature type="compositionally biased region" description="Basic residues" evidence="2">
    <location>
        <begin position="419"/>
        <end position="429"/>
    </location>
</feature>
<feature type="non-terminal residue" evidence="3">
    <location>
        <position position="743"/>
    </location>
</feature>
<sequence length="743" mass="78430">MAAARCETCGLGIWSPPSRCEGCRTHERLNSAIANRTWTAHTWRAVGMAMAAIVAVADGPGKADRWWSSSRRRSPARSESSTPPPPAPGRDGPAAEPPVVERAAADGRGRDEAWDRAVPAVGRAVADGRGRDEARDRAVLAERGHPAGNGKGGGVVAAGIGEATETLEHYSELCLTDAYTALCRGAQRSWRPMASGRRERVGEAANPGPPAADSRGAPSALEVQRQCAAEALARAGLPPFPPLLPEAVSPCGMISDTASQATDLAYLTPRAAGGDLTPLTLPDARTPDEAPSTPVPVQPLPAQARSRWQRGPPAEGPLPPNSWIYIPLLLNGAGSCAQRPQLVGRPPEDWASACRALLEQPAQPLTLTDATRAAAGADGYLTAATQSAFLQAYGGVGVAAEAAALAERARAALPAQSRRNPRRRRRAHAPRAPTAPDGASGSVAAGEAPEPGVDRCRVTRHATGNLPWADVDQIDLQAELRRPVPTLQNAPPFLRAGVCRALVFALRAIRNADAAENAHVTPARPWSLFLLTPRMLLARPGLDGAAGRRLLLERVDRYERGEWLALLAAAQRARSTASRTEEDAEAALRQRREATCRLVRKGEISRARHLLTSGTLAPGDEATWEALTDPAKRPAQARTPVPDELLHCQPEEPARITARAIAQTLREARRGAAPGLSGARAEHFKLLLSDADGLELLMHAASVLAQARVPPAVAAALALARMTALQKPDGGVRGIATADVFCR</sequence>
<dbReference type="EMBL" id="CAJNIZ010017360">
    <property type="protein sequence ID" value="CAE7397509.1"/>
    <property type="molecule type" value="Genomic_DNA"/>
</dbReference>
<feature type="region of interest" description="Disordered" evidence="2">
    <location>
        <begin position="59"/>
        <end position="97"/>
    </location>
</feature>
<feature type="coiled-coil region" evidence="1">
    <location>
        <begin position="570"/>
        <end position="597"/>
    </location>
</feature>
<evidence type="ECO:0000256" key="1">
    <source>
        <dbReference type="SAM" id="Coils"/>
    </source>
</evidence>
<gene>
    <name evidence="3" type="ORF">SPIL2461_LOCUS9792</name>
</gene>
<proteinExistence type="predicted"/>
<dbReference type="AlphaFoldDB" id="A0A812QPL0"/>
<feature type="region of interest" description="Disordered" evidence="2">
    <location>
        <begin position="410"/>
        <end position="454"/>
    </location>
</feature>
<feature type="region of interest" description="Disordered" evidence="2">
    <location>
        <begin position="191"/>
        <end position="220"/>
    </location>
</feature>
<accession>A0A812QPL0</accession>
<comment type="caution">
    <text evidence="3">The sequence shown here is derived from an EMBL/GenBank/DDBJ whole genome shotgun (WGS) entry which is preliminary data.</text>
</comment>
<organism evidence="3 4">
    <name type="scientific">Symbiodinium pilosum</name>
    <name type="common">Dinoflagellate</name>
    <dbReference type="NCBI Taxonomy" id="2952"/>
    <lineage>
        <taxon>Eukaryota</taxon>
        <taxon>Sar</taxon>
        <taxon>Alveolata</taxon>
        <taxon>Dinophyceae</taxon>
        <taxon>Suessiales</taxon>
        <taxon>Symbiodiniaceae</taxon>
        <taxon>Symbiodinium</taxon>
    </lineage>
</organism>
<protein>
    <submittedName>
        <fullName evidence="3">Uncharacterized protein</fullName>
    </submittedName>
</protein>
<feature type="region of interest" description="Disordered" evidence="2">
    <location>
        <begin position="283"/>
        <end position="316"/>
    </location>
</feature>
<reference evidence="3" key="1">
    <citation type="submission" date="2021-02" db="EMBL/GenBank/DDBJ databases">
        <authorList>
            <person name="Dougan E. K."/>
            <person name="Rhodes N."/>
            <person name="Thang M."/>
            <person name="Chan C."/>
        </authorList>
    </citation>
    <scope>NUCLEOTIDE SEQUENCE</scope>
</reference>
<evidence type="ECO:0000256" key="2">
    <source>
        <dbReference type="SAM" id="MobiDB-lite"/>
    </source>
</evidence>
<evidence type="ECO:0000313" key="3">
    <source>
        <dbReference type="EMBL" id="CAE7397509.1"/>
    </source>
</evidence>
<keyword evidence="1" id="KW-0175">Coiled coil</keyword>